<dbReference type="Gene3D" id="1.20.210.10">
    <property type="entry name" value="Cytochrome c oxidase-like, subunit I domain"/>
    <property type="match status" value="1"/>
</dbReference>
<dbReference type="RefSeq" id="WP_090868137.1">
    <property type="nucleotide sequence ID" value="NZ_FNYE01000015.1"/>
</dbReference>
<dbReference type="SUPFAM" id="SSF81442">
    <property type="entry name" value="Cytochrome c oxidase subunit I-like"/>
    <property type="match status" value="1"/>
</dbReference>
<dbReference type="InterPro" id="IPR036927">
    <property type="entry name" value="Cyt_c_oxase-like_su1_sf"/>
</dbReference>
<proteinExistence type="predicted"/>
<evidence type="ECO:0000313" key="2">
    <source>
        <dbReference type="EMBL" id="SEJ67071.1"/>
    </source>
</evidence>
<feature type="transmembrane region" description="Helical" evidence="1">
    <location>
        <begin position="45"/>
        <end position="65"/>
    </location>
</feature>
<organism evidence="2 3">
    <name type="scientific">Paraburkholderia diazotrophica</name>
    <dbReference type="NCBI Taxonomy" id="667676"/>
    <lineage>
        <taxon>Bacteria</taxon>
        <taxon>Pseudomonadati</taxon>
        <taxon>Pseudomonadota</taxon>
        <taxon>Betaproteobacteria</taxon>
        <taxon>Burkholderiales</taxon>
        <taxon>Burkholderiaceae</taxon>
        <taxon>Paraburkholderia</taxon>
    </lineage>
</organism>
<keyword evidence="1" id="KW-1133">Transmembrane helix</keyword>
<dbReference type="AlphaFoldDB" id="A0A1H7AN43"/>
<feature type="transmembrane region" description="Helical" evidence="1">
    <location>
        <begin position="102"/>
        <end position="121"/>
    </location>
</feature>
<keyword evidence="1" id="KW-0472">Membrane</keyword>
<protein>
    <recommendedName>
        <fullName evidence="4">Cytochrome C and Quinol oxidase polypeptide I</fullName>
    </recommendedName>
</protein>
<dbReference type="STRING" id="667676.SAMN05192539_101569"/>
<sequence>MTDNARSRAWLRVAVVYFAAAVALGIVMGASGDHTLTAVHAHLNLLGWVSMVLFALIGMVHPAIAEGRVATAQFWLHNIGVPVMLGALALRLKGYTAAEPVIGLASVVVGISVVLFAWLVFTRIGARPATGGGRDARIRLPVS</sequence>
<keyword evidence="3" id="KW-1185">Reference proteome</keyword>
<keyword evidence="1" id="KW-0812">Transmembrane</keyword>
<evidence type="ECO:0000256" key="1">
    <source>
        <dbReference type="SAM" id="Phobius"/>
    </source>
</evidence>
<reference evidence="3" key="1">
    <citation type="submission" date="2016-10" db="EMBL/GenBank/DDBJ databases">
        <authorList>
            <person name="Varghese N."/>
            <person name="Submissions S."/>
        </authorList>
    </citation>
    <scope>NUCLEOTIDE SEQUENCE [LARGE SCALE GENOMIC DNA]</scope>
    <source>
        <strain evidence="3">LMG 26031</strain>
    </source>
</reference>
<name>A0A1H7AN43_9BURK</name>
<gene>
    <name evidence="2" type="ORF">SAMN05192539_101569</name>
</gene>
<feature type="transmembrane region" description="Helical" evidence="1">
    <location>
        <begin position="72"/>
        <end position="90"/>
    </location>
</feature>
<dbReference type="OrthoDB" id="9808748at2"/>
<evidence type="ECO:0008006" key="4">
    <source>
        <dbReference type="Google" id="ProtNLM"/>
    </source>
</evidence>
<evidence type="ECO:0000313" key="3">
    <source>
        <dbReference type="Proteomes" id="UP000198866"/>
    </source>
</evidence>
<dbReference type="EMBL" id="FNYE01000015">
    <property type="protein sequence ID" value="SEJ67071.1"/>
    <property type="molecule type" value="Genomic_DNA"/>
</dbReference>
<dbReference type="Proteomes" id="UP000198866">
    <property type="component" value="Unassembled WGS sequence"/>
</dbReference>
<accession>A0A1H7AN43</accession>